<evidence type="ECO:0000313" key="1">
    <source>
        <dbReference type="EMBL" id="RAY12613.1"/>
    </source>
</evidence>
<organism evidence="1 2">
    <name type="scientific">Actinomadura craniellae</name>
    <dbReference type="NCBI Taxonomy" id="2231787"/>
    <lineage>
        <taxon>Bacteria</taxon>
        <taxon>Bacillati</taxon>
        <taxon>Actinomycetota</taxon>
        <taxon>Actinomycetes</taxon>
        <taxon>Streptosporangiales</taxon>
        <taxon>Thermomonosporaceae</taxon>
        <taxon>Actinomadura</taxon>
    </lineage>
</organism>
<dbReference type="PIRSF" id="PIRSF017393">
    <property type="entry name" value="MTase_SAV2177"/>
    <property type="match status" value="1"/>
</dbReference>
<reference evidence="1 2" key="1">
    <citation type="submission" date="2018-06" db="EMBL/GenBank/DDBJ databases">
        <title>Actinomadura craniellae sp. nov. isolated from marine sponge Craniella sp.</title>
        <authorList>
            <person name="Li L."/>
            <person name="Xu Q.H."/>
            <person name="Lin H.W."/>
            <person name="Lu Y.H."/>
        </authorList>
    </citation>
    <scope>NUCLEOTIDE SEQUENCE [LARGE SCALE GENOMIC DNA]</scope>
    <source>
        <strain evidence="1 2">LHW63021</strain>
    </source>
</reference>
<dbReference type="RefSeq" id="WP_111870220.1">
    <property type="nucleotide sequence ID" value="NZ_QLYX01000012.1"/>
</dbReference>
<dbReference type="Proteomes" id="UP000251891">
    <property type="component" value="Unassembled WGS sequence"/>
</dbReference>
<comment type="caution">
    <text evidence="1">The sequence shown here is derived from an EMBL/GenBank/DDBJ whole genome shotgun (WGS) entry which is preliminary data.</text>
</comment>
<dbReference type="OrthoDB" id="3216820at2"/>
<dbReference type="AlphaFoldDB" id="A0A365H315"/>
<dbReference type="EMBL" id="QLYX01000012">
    <property type="protein sequence ID" value="RAY12613.1"/>
    <property type="molecule type" value="Genomic_DNA"/>
</dbReference>
<keyword evidence="1" id="KW-0489">Methyltransferase</keyword>
<dbReference type="Gene3D" id="3.40.50.150">
    <property type="entry name" value="Vaccinia Virus protein VP39"/>
    <property type="match status" value="1"/>
</dbReference>
<accession>A0A365H315</accession>
<protein>
    <submittedName>
        <fullName evidence="1">SAM-dependent methyltransferase</fullName>
    </submittedName>
</protein>
<sequence>MDGEQAPPGVDVATPNTARIYDYYLGGKDNYRADRQAAEQVLSVAPETPRLAWENRAFLGRAVRYLVGAGIRQFIDVGSGLPTRENVHETAQRAAPDARVAYVDRDPVVLIHSRALLATDAQTAVVEADMRRPDDILDDPELRRLIDLDRPVAVLFVAALHCLTDDDKPAGVVARFQERMAPGSHLVISHITAQEDAETAQRGAEVYRRVGATTQMTLRDRAQLMNLFDGFELVEPGLVPLPDWRPETPFGATVAPPPKPRRGPLPIWFLCGVGRLP</sequence>
<dbReference type="GO" id="GO:0032259">
    <property type="term" value="P:methylation"/>
    <property type="evidence" value="ECO:0007669"/>
    <property type="project" value="UniProtKB-KW"/>
</dbReference>
<dbReference type="InterPro" id="IPR006764">
    <property type="entry name" value="SAM_dep_MeTrfase_SAV2177_type"/>
</dbReference>
<name>A0A365H315_9ACTN</name>
<proteinExistence type="predicted"/>
<evidence type="ECO:0000313" key="2">
    <source>
        <dbReference type="Proteomes" id="UP000251891"/>
    </source>
</evidence>
<dbReference type="GO" id="GO:0008168">
    <property type="term" value="F:methyltransferase activity"/>
    <property type="evidence" value="ECO:0007669"/>
    <property type="project" value="UniProtKB-KW"/>
</dbReference>
<dbReference type="Pfam" id="PF04672">
    <property type="entry name" value="Methyltransf_19"/>
    <property type="match status" value="1"/>
</dbReference>
<gene>
    <name evidence="1" type="ORF">DPM19_23730</name>
</gene>
<keyword evidence="2" id="KW-1185">Reference proteome</keyword>
<dbReference type="SUPFAM" id="SSF53335">
    <property type="entry name" value="S-adenosyl-L-methionine-dependent methyltransferases"/>
    <property type="match status" value="1"/>
</dbReference>
<keyword evidence="1" id="KW-0808">Transferase</keyword>
<dbReference type="InterPro" id="IPR029063">
    <property type="entry name" value="SAM-dependent_MTases_sf"/>
</dbReference>